<dbReference type="RefSeq" id="XP_016620407.1">
    <property type="nucleotide sequence ID" value="XM_016762794.1"/>
</dbReference>
<dbReference type="Gene3D" id="1.10.20.120">
    <property type="match status" value="1"/>
</dbReference>
<feature type="region of interest" description="Disordered" evidence="6">
    <location>
        <begin position="370"/>
        <end position="432"/>
    </location>
</feature>
<evidence type="ECO:0000256" key="6">
    <source>
        <dbReference type="SAM" id="MobiDB-lite"/>
    </source>
</evidence>
<keyword evidence="10" id="KW-1185">Reference proteome</keyword>
<dbReference type="OrthoDB" id="29098at2759"/>
<dbReference type="Proteomes" id="UP000053789">
    <property type="component" value="Unassembled WGS sequence"/>
</dbReference>
<sequence>MPVATRAGSASPVKKPFEDTAAVTTNLQREPLKHFILPRDISDQARFLLLRHPRDGSAQRFLFCPDKGLFHFSRISAPTMDPRSLLFTACHPERLQTHLRRLQDECQRGLLLSKGYISKSADFYTAAPFDLVFILVPLVLPGTADGGKALFQPIDDLLEQQTQDDKELRYLMAHGRTMVENAMLMLCDTIEVGGQQMYRPSEEKTLRVIIQKVNNAVDRGLPASLQEKFVTRALEAPILSLKREEILGSTQTGPLPGDEDDFALDSLDSQSSATSTAQSAIFSEVSTTSSIRSVDPEPVSKELFELQKRRVVLDFILASYLPGPIAERLRARFAAQDSVINFAPLEDHLRSLDTLKAEALASRSMMDFSRKRGLEDDEAAESRSEKKRKQEEEERKKKLGESRGVRELKKVNVSGMKKMNDFFPKKPTATVP</sequence>
<dbReference type="GO" id="GO:0032299">
    <property type="term" value="C:ribonuclease H2 complex"/>
    <property type="evidence" value="ECO:0007669"/>
    <property type="project" value="InterPro"/>
</dbReference>
<gene>
    <name evidence="9" type="ORF">Z519_05053</name>
</gene>
<dbReference type="InterPro" id="IPR040456">
    <property type="entry name" value="RNase_H2_suB"/>
</dbReference>
<evidence type="ECO:0000256" key="3">
    <source>
        <dbReference type="ARBA" id="ARBA00023242"/>
    </source>
</evidence>
<protein>
    <recommendedName>
        <fullName evidence="2">Ribonuclease H2 subunit B</fullName>
    </recommendedName>
    <alternativeName>
        <fullName evidence="5">Ribonuclease HI subunit B</fullName>
    </alternativeName>
</protein>
<evidence type="ECO:0000259" key="7">
    <source>
        <dbReference type="Pfam" id="PF09468"/>
    </source>
</evidence>
<feature type="compositionally biased region" description="Basic and acidic residues" evidence="6">
    <location>
        <begin position="370"/>
        <end position="410"/>
    </location>
</feature>
<comment type="subcellular location">
    <subcellularLocation>
        <location evidence="1">Nucleus</location>
    </subcellularLocation>
</comment>
<dbReference type="AlphaFoldDB" id="A0A0D2HKC9"/>
<evidence type="ECO:0000256" key="4">
    <source>
        <dbReference type="ARBA" id="ARBA00024778"/>
    </source>
</evidence>
<dbReference type="GO" id="GO:0005654">
    <property type="term" value="C:nucleoplasm"/>
    <property type="evidence" value="ECO:0007669"/>
    <property type="project" value="TreeGrafter"/>
</dbReference>
<evidence type="ECO:0000259" key="8">
    <source>
        <dbReference type="Pfam" id="PF17745"/>
    </source>
</evidence>
<proteinExistence type="predicted"/>
<dbReference type="InterPro" id="IPR019024">
    <property type="entry name" value="RNase_H2_suB_wHTH"/>
</dbReference>
<evidence type="ECO:0000313" key="9">
    <source>
        <dbReference type="EMBL" id="KIW93738.1"/>
    </source>
</evidence>
<dbReference type="PANTHER" id="PTHR13383">
    <property type="entry name" value="RIBONUCLEASE H2 SUBUNIT B"/>
    <property type="match status" value="1"/>
</dbReference>
<dbReference type="GeneID" id="27697981"/>
<name>A0A0D2HKC9_CLAB1</name>
<dbReference type="GO" id="GO:0006401">
    <property type="term" value="P:RNA catabolic process"/>
    <property type="evidence" value="ECO:0007669"/>
    <property type="project" value="TreeGrafter"/>
</dbReference>
<dbReference type="CDD" id="cd09270">
    <property type="entry name" value="RNase_H2-B"/>
    <property type="match status" value="1"/>
</dbReference>
<dbReference type="HOGENOM" id="CLU_057573_0_0_1"/>
<dbReference type="VEuPathDB" id="FungiDB:Z519_05053"/>
<dbReference type="PANTHER" id="PTHR13383:SF11">
    <property type="entry name" value="RIBONUCLEASE H2 SUBUNIT B"/>
    <property type="match status" value="1"/>
</dbReference>
<accession>A0A0D2HKC9</accession>
<comment type="function">
    <text evidence="4">Non catalytic subunit of RNase H2, an endonuclease that specifically degrades the RNA of RNA:DNA hybrids. Participates in DNA replication, possibly by mediating the removal of lagging-strand Okazaki fragment RNA primers during DNA replication. Mediates the excision of single ribonucleotides from DNA:RNA duplexes.</text>
</comment>
<feature type="domain" description="Rnh202 triple barrel" evidence="8">
    <location>
        <begin position="36"/>
        <end position="130"/>
    </location>
</feature>
<evidence type="ECO:0000256" key="1">
    <source>
        <dbReference type="ARBA" id="ARBA00004123"/>
    </source>
</evidence>
<evidence type="ECO:0000256" key="5">
    <source>
        <dbReference type="ARBA" id="ARBA00033464"/>
    </source>
</evidence>
<evidence type="ECO:0000256" key="2">
    <source>
        <dbReference type="ARBA" id="ARBA00019062"/>
    </source>
</evidence>
<feature type="region of interest" description="Disordered" evidence="6">
    <location>
        <begin position="249"/>
        <end position="269"/>
    </location>
</feature>
<dbReference type="Pfam" id="PF17745">
    <property type="entry name" value="Ydr279_N"/>
    <property type="match status" value="1"/>
</dbReference>
<dbReference type="Pfam" id="PF09468">
    <property type="entry name" value="RNase_H2-Ydr279"/>
    <property type="match status" value="1"/>
</dbReference>
<feature type="domain" description="Ribonuclease H2 subunit B wHTH" evidence="7">
    <location>
        <begin position="133"/>
        <end position="330"/>
    </location>
</feature>
<dbReference type="EMBL" id="KN846986">
    <property type="protein sequence ID" value="KIW93738.1"/>
    <property type="molecule type" value="Genomic_DNA"/>
</dbReference>
<reference evidence="9" key="1">
    <citation type="submission" date="2015-01" db="EMBL/GenBank/DDBJ databases">
        <title>The Genome Sequence of Cladophialophora bantiana CBS 173.52.</title>
        <authorList>
            <consortium name="The Broad Institute Genomics Platform"/>
            <person name="Cuomo C."/>
            <person name="de Hoog S."/>
            <person name="Gorbushina A."/>
            <person name="Stielow B."/>
            <person name="Teixiera M."/>
            <person name="Abouelleil A."/>
            <person name="Chapman S.B."/>
            <person name="Priest M."/>
            <person name="Young S.K."/>
            <person name="Wortman J."/>
            <person name="Nusbaum C."/>
            <person name="Birren B."/>
        </authorList>
    </citation>
    <scope>NUCLEOTIDE SEQUENCE [LARGE SCALE GENOMIC DNA]</scope>
    <source>
        <strain evidence="9">CBS 173.52</strain>
    </source>
</reference>
<evidence type="ECO:0000313" key="10">
    <source>
        <dbReference type="Proteomes" id="UP000053789"/>
    </source>
</evidence>
<keyword evidence="3" id="KW-0539">Nucleus</keyword>
<dbReference type="InterPro" id="IPR041195">
    <property type="entry name" value="Rnh202_N"/>
</dbReference>
<organism evidence="9 10">
    <name type="scientific">Cladophialophora bantiana (strain ATCC 10958 / CBS 173.52 / CDC B-1940 / NIH 8579)</name>
    <name type="common">Xylohypha bantiana</name>
    <dbReference type="NCBI Taxonomy" id="1442370"/>
    <lineage>
        <taxon>Eukaryota</taxon>
        <taxon>Fungi</taxon>
        <taxon>Dikarya</taxon>
        <taxon>Ascomycota</taxon>
        <taxon>Pezizomycotina</taxon>
        <taxon>Eurotiomycetes</taxon>
        <taxon>Chaetothyriomycetidae</taxon>
        <taxon>Chaetothyriales</taxon>
        <taxon>Herpotrichiellaceae</taxon>
        <taxon>Cladophialophora</taxon>
    </lineage>
</organism>